<organism evidence="1">
    <name type="scientific">viral metagenome</name>
    <dbReference type="NCBI Taxonomy" id="1070528"/>
    <lineage>
        <taxon>unclassified sequences</taxon>
        <taxon>metagenomes</taxon>
        <taxon>organismal metagenomes</taxon>
    </lineage>
</organism>
<dbReference type="EMBL" id="MT141195">
    <property type="protein sequence ID" value="QJA56033.1"/>
    <property type="molecule type" value="Genomic_DNA"/>
</dbReference>
<name>A0A6M3IF97_9ZZZZ</name>
<dbReference type="AlphaFoldDB" id="A0A6M3IF97"/>
<protein>
    <submittedName>
        <fullName evidence="1">Uncharacterized protein</fullName>
    </submittedName>
</protein>
<evidence type="ECO:0000313" key="1">
    <source>
        <dbReference type="EMBL" id="QJA56033.1"/>
    </source>
</evidence>
<proteinExistence type="predicted"/>
<accession>A0A6M3IF97</accession>
<reference evidence="1" key="1">
    <citation type="submission" date="2020-03" db="EMBL/GenBank/DDBJ databases">
        <title>The deep terrestrial virosphere.</title>
        <authorList>
            <person name="Holmfeldt K."/>
            <person name="Nilsson E."/>
            <person name="Simone D."/>
            <person name="Lopez-Fernandez M."/>
            <person name="Wu X."/>
            <person name="de Brujin I."/>
            <person name="Lundin D."/>
            <person name="Andersson A."/>
            <person name="Bertilsson S."/>
            <person name="Dopson M."/>
        </authorList>
    </citation>
    <scope>NUCLEOTIDE SEQUENCE</scope>
    <source>
        <strain evidence="1">MM415B01941</strain>
    </source>
</reference>
<gene>
    <name evidence="1" type="ORF">MM415B01941_0024</name>
</gene>
<sequence length="62" mass="7179">MTTIQTAKRKSKGNGMTFSEALSEQERIQWDINVGGFARAFGVVSFEKYEWEKNNKMLRGEF</sequence>